<dbReference type="Pfam" id="PF01433">
    <property type="entry name" value="Peptidase_M1"/>
    <property type="match status" value="1"/>
</dbReference>
<keyword evidence="4 9" id="KW-0479">Metal-binding</keyword>
<keyword evidence="7" id="KW-0482">Metalloprotease</keyword>
<keyword evidence="2" id="KW-0031">Aminopeptidase</keyword>
<accession>A0ABD0R7F2</accession>
<reference evidence="12 13" key="1">
    <citation type="submission" date="2024-05" db="EMBL/GenBank/DDBJ databases">
        <title>Genome sequencing and assembly of Indian major carp, Cirrhinus mrigala (Hamilton, 1822).</title>
        <authorList>
            <person name="Mohindra V."/>
            <person name="Chowdhury L.M."/>
            <person name="Lal K."/>
            <person name="Jena J.K."/>
        </authorList>
    </citation>
    <scope>NUCLEOTIDE SEQUENCE [LARGE SCALE GENOMIC DNA]</scope>
    <source>
        <strain evidence="12">CM1030</strain>
        <tissue evidence="12">Blood</tissue>
    </source>
</reference>
<evidence type="ECO:0000256" key="4">
    <source>
        <dbReference type="ARBA" id="ARBA00022723"/>
    </source>
</evidence>
<gene>
    <name evidence="12" type="ORF">M9458_011891</name>
</gene>
<dbReference type="Proteomes" id="UP001529510">
    <property type="component" value="Unassembled WGS sequence"/>
</dbReference>
<dbReference type="FunFam" id="1.10.390.10:FF:000006">
    <property type="entry name" value="Puromycin-sensitive aminopeptidase"/>
    <property type="match status" value="1"/>
</dbReference>
<evidence type="ECO:0000256" key="6">
    <source>
        <dbReference type="ARBA" id="ARBA00022833"/>
    </source>
</evidence>
<name>A0ABD0R7F2_CIRMR</name>
<dbReference type="InterPro" id="IPR034016">
    <property type="entry name" value="M1_APN-typ"/>
</dbReference>
<keyword evidence="3" id="KW-0645">Protease</keyword>
<dbReference type="InterPro" id="IPR014782">
    <property type="entry name" value="Peptidase_M1_dom"/>
</dbReference>
<protein>
    <recommendedName>
        <fullName evidence="11">Peptidase M1 membrane alanine aminopeptidase domain-containing protein</fullName>
    </recommendedName>
</protein>
<feature type="active site" description="Proton acceptor" evidence="8">
    <location>
        <position position="80"/>
    </location>
</feature>
<dbReference type="PANTHER" id="PTHR11533:SF156">
    <property type="entry name" value="ENDOPLASMIC RETICULUM AMINOPEPTIDASE 1"/>
    <property type="match status" value="1"/>
</dbReference>
<dbReference type="InterPro" id="IPR027268">
    <property type="entry name" value="Peptidase_M4/M1_CTD_sf"/>
</dbReference>
<feature type="site" description="Transition state stabilizer" evidence="10">
    <location>
        <position position="164"/>
    </location>
</feature>
<feature type="non-terminal residue" evidence="12">
    <location>
        <position position="166"/>
    </location>
</feature>
<evidence type="ECO:0000256" key="3">
    <source>
        <dbReference type="ARBA" id="ARBA00022670"/>
    </source>
</evidence>
<proteinExistence type="inferred from homology"/>
<evidence type="ECO:0000256" key="1">
    <source>
        <dbReference type="ARBA" id="ARBA00010136"/>
    </source>
</evidence>
<sequence length="166" mass="18962">KIDQAEFALDAAVKLLDFYDDYFAIPYPLPKQDLAAIPDFQSGAMENWGLTTYRESALLFDPHKSSASDKLGITMIIAHELAHQWFGNLVTMQWWNDLWLNEGFAKFMEFVSVNITNPELQVEDYFLGKCFEAMEVDCLSSSHPVSTSVENPAQIQEMFDDVSYDK</sequence>
<dbReference type="GO" id="GO:0046872">
    <property type="term" value="F:metal ion binding"/>
    <property type="evidence" value="ECO:0007669"/>
    <property type="project" value="UniProtKB-KW"/>
</dbReference>
<evidence type="ECO:0000256" key="8">
    <source>
        <dbReference type="PIRSR" id="PIRSR634016-1"/>
    </source>
</evidence>
<dbReference type="GO" id="GO:0008237">
    <property type="term" value="F:metallopeptidase activity"/>
    <property type="evidence" value="ECO:0007669"/>
    <property type="project" value="UniProtKB-KW"/>
</dbReference>
<feature type="domain" description="Peptidase M1 membrane alanine aminopeptidase" evidence="11">
    <location>
        <begin position="7"/>
        <end position="166"/>
    </location>
</feature>
<feature type="non-terminal residue" evidence="12">
    <location>
        <position position="1"/>
    </location>
</feature>
<evidence type="ECO:0000256" key="5">
    <source>
        <dbReference type="ARBA" id="ARBA00022801"/>
    </source>
</evidence>
<comment type="similarity">
    <text evidence="1">Belongs to the peptidase M1 family.</text>
</comment>
<evidence type="ECO:0000313" key="12">
    <source>
        <dbReference type="EMBL" id="KAL0193595.1"/>
    </source>
</evidence>
<dbReference type="EMBL" id="JAMKFB020000005">
    <property type="protein sequence ID" value="KAL0193595.1"/>
    <property type="molecule type" value="Genomic_DNA"/>
</dbReference>
<dbReference type="InterPro" id="IPR001930">
    <property type="entry name" value="Peptidase_M1"/>
</dbReference>
<keyword evidence="6 9" id="KW-0862">Zinc</keyword>
<evidence type="ECO:0000256" key="9">
    <source>
        <dbReference type="PIRSR" id="PIRSR634016-3"/>
    </source>
</evidence>
<dbReference type="Gene3D" id="1.10.390.10">
    <property type="entry name" value="Neutral Protease Domain 2"/>
    <property type="match status" value="1"/>
</dbReference>
<dbReference type="GO" id="GO:0004177">
    <property type="term" value="F:aminopeptidase activity"/>
    <property type="evidence" value="ECO:0007669"/>
    <property type="project" value="UniProtKB-KW"/>
</dbReference>
<evidence type="ECO:0000313" key="13">
    <source>
        <dbReference type="Proteomes" id="UP001529510"/>
    </source>
</evidence>
<comment type="cofactor">
    <cofactor evidence="9">
        <name>Zn(2+)</name>
        <dbReference type="ChEBI" id="CHEBI:29105"/>
    </cofactor>
    <text evidence="9">Binds 1 zinc ion per subunit.</text>
</comment>
<evidence type="ECO:0000256" key="10">
    <source>
        <dbReference type="PIRSR" id="PIRSR634016-4"/>
    </source>
</evidence>
<keyword evidence="5" id="KW-0378">Hydrolase</keyword>
<feature type="binding site" evidence="9">
    <location>
        <position position="79"/>
    </location>
    <ligand>
        <name>Zn(2+)</name>
        <dbReference type="ChEBI" id="CHEBI:29105"/>
        <note>catalytic</note>
    </ligand>
</feature>
<evidence type="ECO:0000256" key="7">
    <source>
        <dbReference type="ARBA" id="ARBA00023049"/>
    </source>
</evidence>
<dbReference type="SUPFAM" id="SSF55486">
    <property type="entry name" value="Metalloproteases ('zincins'), catalytic domain"/>
    <property type="match status" value="1"/>
</dbReference>
<keyword evidence="13" id="KW-1185">Reference proteome</keyword>
<evidence type="ECO:0000259" key="11">
    <source>
        <dbReference type="Pfam" id="PF01433"/>
    </source>
</evidence>
<dbReference type="PANTHER" id="PTHR11533">
    <property type="entry name" value="PROTEASE M1 ZINC METALLOPROTEASE"/>
    <property type="match status" value="1"/>
</dbReference>
<dbReference type="PRINTS" id="PR00756">
    <property type="entry name" value="ALADIPTASE"/>
</dbReference>
<organism evidence="12 13">
    <name type="scientific">Cirrhinus mrigala</name>
    <name type="common">Mrigala</name>
    <dbReference type="NCBI Taxonomy" id="683832"/>
    <lineage>
        <taxon>Eukaryota</taxon>
        <taxon>Metazoa</taxon>
        <taxon>Chordata</taxon>
        <taxon>Craniata</taxon>
        <taxon>Vertebrata</taxon>
        <taxon>Euteleostomi</taxon>
        <taxon>Actinopterygii</taxon>
        <taxon>Neopterygii</taxon>
        <taxon>Teleostei</taxon>
        <taxon>Ostariophysi</taxon>
        <taxon>Cypriniformes</taxon>
        <taxon>Cyprinidae</taxon>
        <taxon>Labeoninae</taxon>
        <taxon>Labeonini</taxon>
        <taxon>Cirrhinus</taxon>
    </lineage>
</organism>
<dbReference type="InterPro" id="IPR050344">
    <property type="entry name" value="Peptidase_M1_aminopeptidases"/>
</dbReference>
<dbReference type="CDD" id="cd09601">
    <property type="entry name" value="M1_APN-Q_like"/>
    <property type="match status" value="1"/>
</dbReference>
<dbReference type="AlphaFoldDB" id="A0ABD0R7F2"/>
<feature type="binding site" evidence="9">
    <location>
        <position position="83"/>
    </location>
    <ligand>
        <name>Zn(2+)</name>
        <dbReference type="ChEBI" id="CHEBI:29105"/>
        <note>catalytic</note>
    </ligand>
</feature>
<comment type="caution">
    <text evidence="12">The sequence shown here is derived from an EMBL/GenBank/DDBJ whole genome shotgun (WGS) entry which is preliminary data.</text>
</comment>
<dbReference type="GO" id="GO:0006508">
    <property type="term" value="P:proteolysis"/>
    <property type="evidence" value="ECO:0007669"/>
    <property type="project" value="UniProtKB-KW"/>
</dbReference>
<evidence type="ECO:0000256" key="2">
    <source>
        <dbReference type="ARBA" id="ARBA00022438"/>
    </source>
</evidence>
<feature type="binding site" evidence="9">
    <location>
        <position position="102"/>
    </location>
    <ligand>
        <name>Zn(2+)</name>
        <dbReference type="ChEBI" id="CHEBI:29105"/>
        <note>catalytic</note>
    </ligand>
</feature>